<dbReference type="AlphaFoldDB" id="A0A0L8HMF4"/>
<dbReference type="OrthoDB" id="504170at2759"/>
<sequence length="96" mass="11104">MCFSKMMISDQSDEYILNNHSNYNSTENLWLDRHSTWVHSNWKHSTRIHSTGIHSTGIHSTGIYTRFSGLVSNNYFKKIRSKLMDLSSSVSNTYLG</sequence>
<protein>
    <submittedName>
        <fullName evidence="1">Uncharacterized protein</fullName>
    </submittedName>
</protein>
<organism evidence="1">
    <name type="scientific">Octopus bimaculoides</name>
    <name type="common">California two-spotted octopus</name>
    <dbReference type="NCBI Taxonomy" id="37653"/>
    <lineage>
        <taxon>Eukaryota</taxon>
        <taxon>Metazoa</taxon>
        <taxon>Spiralia</taxon>
        <taxon>Lophotrochozoa</taxon>
        <taxon>Mollusca</taxon>
        <taxon>Cephalopoda</taxon>
        <taxon>Coleoidea</taxon>
        <taxon>Octopodiformes</taxon>
        <taxon>Octopoda</taxon>
        <taxon>Incirrata</taxon>
        <taxon>Octopodidae</taxon>
        <taxon>Octopus</taxon>
    </lineage>
</organism>
<evidence type="ECO:0000313" key="1">
    <source>
        <dbReference type="EMBL" id="KOF90418.1"/>
    </source>
</evidence>
<accession>A0A0L8HMF4</accession>
<reference evidence="1" key="1">
    <citation type="submission" date="2015-07" db="EMBL/GenBank/DDBJ databases">
        <title>MeaNS - Measles Nucleotide Surveillance Program.</title>
        <authorList>
            <person name="Tran T."/>
            <person name="Druce J."/>
        </authorList>
    </citation>
    <scope>NUCLEOTIDE SEQUENCE</scope>
    <source>
        <strain evidence="1">UCB-OBI-ISO-001</strain>
        <tissue evidence="1">Gonad</tissue>
    </source>
</reference>
<name>A0A0L8HMF4_OCTBM</name>
<proteinExistence type="predicted"/>
<dbReference type="EMBL" id="KQ417771">
    <property type="protein sequence ID" value="KOF90418.1"/>
    <property type="molecule type" value="Genomic_DNA"/>
</dbReference>
<gene>
    <name evidence="1" type="ORF">OCBIM_22011263mg</name>
</gene>